<proteinExistence type="predicted"/>
<dbReference type="CDD" id="cd04301">
    <property type="entry name" value="NAT_SF"/>
    <property type="match status" value="1"/>
</dbReference>
<dbReference type="EMBL" id="CP090175">
    <property type="protein sequence ID" value="UJO25395.1"/>
    <property type="molecule type" value="Genomic_DNA"/>
</dbReference>
<dbReference type="SUPFAM" id="SSF55729">
    <property type="entry name" value="Acyl-CoA N-acyltransferases (Nat)"/>
    <property type="match status" value="1"/>
</dbReference>
<dbReference type="PROSITE" id="PS51186">
    <property type="entry name" value="GNAT"/>
    <property type="match status" value="1"/>
</dbReference>
<keyword evidence="3" id="KW-1185">Reference proteome</keyword>
<gene>
    <name evidence="2" type="ORF">CLAFUR5_14092</name>
</gene>
<evidence type="ECO:0000313" key="2">
    <source>
        <dbReference type="EMBL" id="UJO25395.1"/>
    </source>
</evidence>
<dbReference type="InterPro" id="IPR000182">
    <property type="entry name" value="GNAT_dom"/>
</dbReference>
<dbReference type="KEGG" id="ffu:CLAFUR5_14092"/>
<dbReference type="OrthoDB" id="202470at2759"/>
<accession>A0A9Q8PMQ8</accession>
<dbReference type="Pfam" id="PF00583">
    <property type="entry name" value="Acetyltransf_1"/>
    <property type="match status" value="1"/>
</dbReference>
<reference evidence="2" key="2">
    <citation type="journal article" date="2022" name="Microb. Genom.">
        <title>A chromosome-scale genome assembly of the tomato pathogen Cladosporium fulvum reveals a compartmentalized genome architecture and the presence of a dispensable chromosome.</title>
        <authorList>
            <person name="Zaccaron A.Z."/>
            <person name="Chen L.H."/>
            <person name="Samaras A."/>
            <person name="Stergiopoulos I."/>
        </authorList>
    </citation>
    <scope>NUCLEOTIDE SEQUENCE</scope>
    <source>
        <strain evidence="2">Race5_Kim</strain>
    </source>
</reference>
<dbReference type="Gene3D" id="3.40.630.30">
    <property type="match status" value="1"/>
</dbReference>
<dbReference type="InterPro" id="IPR016181">
    <property type="entry name" value="Acyl_CoA_acyltransferase"/>
</dbReference>
<organism evidence="2 3">
    <name type="scientific">Passalora fulva</name>
    <name type="common">Tomato leaf mold</name>
    <name type="synonym">Cladosporium fulvum</name>
    <dbReference type="NCBI Taxonomy" id="5499"/>
    <lineage>
        <taxon>Eukaryota</taxon>
        <taxon>Fungi</taxon>
        <taxon>Dikarya</taxon>
        <taxon>Ascomycota</taxon>
        <taxon>Pezizomycotina</taxon>
        <taxon>Dothideomycetes</taxon>
        <taxon>Dothideomycetidae</taxon>
        <taxon>Mycosphaerellales</taxon>
        <taxon>Mycosphaerellaceae</taxon>
        <taxon>Fulvia</taxon>
    </lineage>
</organism>
<name>A0A9Q8PMQ8_PASFU</name>
<evidence type="ECO:0000259" key="1">
    <source>
        <dbReference type="PROSITE" id="PS51186"/>
    </source>
</evidence>
<reference evidence="2" key="1">
    <citation type="submission" date="2021-12" db="EMBL/GenBank/DDBJ databases">
        <authorList>
            <person name="Zaccaron A."/>
            <person name="Stergiopoulos I."/>
        </authorList>
    </citation>
    <scope>NUCLEOTIDE SEQUENCE</scope>
    <source>
        <strain evidence="2">Race5_Kim</strain>
    </source>
</reference>
<evidence type="ECO:0000313" key="3">
    <source>
        <dbReference type="Proteomes" id="UP000756132"/>
    </source>
</evidence>
<dbReference type="RefSeq" id="XP_047769761.1">
    <property type="nucleotide sequence ID" value="XM_047913240.1"/>
</dbReference>
<protein>
    <recommendedName>
        <fullName evidence="1">N-acetyltransferase domain-containing protein</fullName>
    </recommendedName>
</protein>
<dbReference type="GO" id="GO:0016747">
    <property type="term" value="F:acyltransferase activity, transferring groups other than amino-acyl groups"/>
    <property type="evidence" value="ECO:0007669"/>
    <property type="project" value="InterPro"/>
</dbReference>
<dbReference type="AlphaFoldDB" id="A0A9Q8PMQ8"/>
<sequence>MRVLSTTTLSHSPRMAYQTLPKILLRPDAGSSDDIAHIRDVIRDAFAAKSHLDHKEADIVDSLRKAGALTISLAAYLHQSESGTIVGHIAASPVLIDGESHGWFGLGPVSLRPAHQGQGIGSALVKGALEALRDAGAAGCVVAGSPRYYHRFGFQHNPAITFEGAPAKYFQSITLNGPTVSGKVAYHEAFNIR</sequence>
<dbReference type="Proteomes" id="UP000756132">
    <property type="component" value="Chromosome 13"/>
</dbReference>
<feature type="domain" description="N-acetyltransferase" evidence="1">
    <location>
        <begin position="23"/>
        <end position="176"/>
    </location>
</feature>
<dbReference type="GeneID" id="71993970"/>